<proteinExistence type="predicted"/>
<evidence type="ECO:0000313" key="3">
    <source>
        <dbReference type="Proteomes" id="UP000256329"/>
    </source>
</evidence>
<sequence length="294" mass="32411">MDLKTKVKGILQKREEVVREAYRRIPQQYHAFITLLDQSEVVAGFEAKLDDELRKLGVYTRGGKTYLKVQVPYFTVEGRLQWFADLHREAGKKFHVKSNVRELARYMLKTGKRPPEDVPLIVTIKSEIFGTLEGESRIYWGGSGASGTNPLEVAKTSALGRAIAQAGIGLIGTGPASAQEVEEARAAVNGARVEEKPSQDKTAPAGEKEARPEAQPWEGEVVILSAPSQTEKGWTAKAATRDGEKVNLLGSIVEHAVPEVTYRVAGLRKGNWIKVEEMELQVAEDEMDLDSLLS</sequence>
<evidence type="ECO:0000313" key="2">
    <source>
        <dbReference type="EMBL" id="RDV83915.1"/>
    </source>
</evidence>
<dbReference type="AlphaFoldDB" id="A0A3D8P467"/>
<gene>
    <name evidence="2" type="ORF">DXX99_03510</name>
</gene>
<dbReference type="Proteomes" id="UP000256329">
    <property type="component" value="Unassembled WGS sequence"/>
</dbReference>
<feature type="region of interest" description="Disordered" evidence="1">
    <location>
        <begin position="189"/>
        <end position="218"/>
    </location>
</feature>
<dbReference type="RefSeq" id="WP_115792134.1">
    <property type="nucleotide sequence ID" value="NZ_QSLN01000003.1"/>
</dbReference>
<dbReference type="OrthoDB" id="2080015at2"/>
<keyword evidence="3" id="KW-1185">Reference proteome</keyword>
<dbReference type="EMBL" id="QSLN01000003">
    <property type="protein sequence ID" value="RDV83915.1"/>
    <property type="molecule type" value="Genomic_DNA"/>
</dbReference>
<organism evidence="2 3">
    <name type="scientific">Ammonifex thiophilus</name>
    <dbReference type="NCBI Taxonomy" id="444093"/>
    <lineage>
        <taxon>Bacteria</taxon>
        <taxon>Bacillati</taxon>
        <taxon>Bacillota</taxon>
        <taxon>Clostridia</taxon>
        <taxon>Thermoanaerobacterales</taxon>
        <taxon>Thermoanaerobacteraceae</taxon>
        <taxon>Ammonifex</taxon>
    </lineage>
</organism>
<accession>A0A3D8P467</accession>
<name>A0A3D8P467_9THEO</name>
<reference evidence="2 3" key="1">
    <citation type="submission" date="2018-08" db="EMBL/GenBank/DDBJ databases">
        <title>Form III RuBisCO-mediated autotrophy in Thermodesulfobium bacteria.</title>
        <authorList>
            <person name="Toshchakov S.V."/>
            <person name="Kublanov I.V."/>
            <person name="Frolov E."/>
            <person name="Bonch-Osmolovskaya E.A."/>
            <person name="Tourova T.P."/>
            <person name="Chernych N.A."/>
            <person name="Lebedinsky A.V."/>
        </authorList>
    </citation>
    <scope>NUCLEOTIDE SEQUENCE [LARGE SCALE GENOMIC DNA]</scope>
    <source>
        <strain evidence="2 3">SR</strain>
    </source>
</reference>
<protein>
    <submittedName>
        <fullName evidence="2">Uncharacterized protein</fullName>
    </submittedName>
</protein>
<evidence type="ECO:0000256" key="1">
    <source>
        <dbReference type="SAM" id="MobiDB-lite"/>
    </source>
</evidence>
<comment type="caution">
    <text evidence="2">The sequence shown here is derived from an EMBL/GenBank/DDBJ whole genome shotgun (WGS) entry which is preliminary data.</text>
</comment>